<reference evidence="2" key="1">
    <citation type="submission" date="2022-03" db="EMBL/GenBank/DDBJ databases">
        <authorList>
            <person name="Alioto T."/>
            <person name="Alioto T."/>
            <person name="Gomez Garrido J."/>
        </authorList>
    </citation>
    <scope>NUCLEOTIDE SEQUENCE</scope>
</reference>
<evidence type="ECO:0000256" key="1">
    <source>
        <dbReference type="SAM" id="MobiDB-lite"/>
    </source>
</evidence>
<name>A0AAD1VVB0_PELCU</name>
<feature type="region of interest" description="Disordered" evidence="1">
    <location>
        <begin position="77"/>
        <end position="99"/>
    </location>
</feature>
<gene>
    <name evidence="2" type="ORF">PECUL_23A017978</name>
</gene>
<evidence type="ECO:0000313" key="3">
    <source>
        <dbReference type="Proteomes" id="UP001295444"/>
    </source>
</evidence>
<protein>
    <submittedName>
        <fullName evidence="2">Uncharacterized protein</fullName>
    </submittedName>
</protein>
<evidence type="ECO:0000313" key="2">
    <source>
        <dbReference type="EMBL" id="CAH2272866.1"/>
    </source>
</evidence>
<keyword evidence="3" id="KW-1185">Reference proteome</keyword>
<sequence>MLTKLDQTTFIETGLDSIPTPSQTLGGKMVAPHKLKDHRAKLRLQQQRETTLQYRRKRRAALRLLFQQRSASLLNQRQTWTTTARRRNATTKQQDRKNRPRLKQLIHGACCPALQAKRLKHTIYQAPDRLMPTA</sequence>
<dbReference type="EMBL" id="OW240914">
    <property type="protein sequence ID" value="CAH2272866.1"/>
    <property type="molecule type" value="Genomic_DNA"/>
</dbReference>
<accession>A0AAD1VVB0</accession>
<dbReference type="AlphaFoldDB" id="A0AAD1VVB0"/>
<organism evidence="2 3">
    <name type="scientific">Pelobates cultripes</name>
    <name type="common">Western spadefoot toad</name>
    <dbReference type="NCBI Taxonomy" id="61616"/>
    <lineage>
        <taxon>Eukaryota</taxon>
        <taxon>Metazoa</taxon>
        <taxon>Chordata</taxon>
        <taxon>Craniata</taxon>
        <taxon>Vertebrata</taxon>
        <taxon>Euteleostomi</taxon>
        <taxon>Amphibia</taxon>
        <taxon>Batrachia</taxon>
        <taxon>Anura</taxon>
        <taxon>Pelobatoidea</taxon>
        <taxon>Pelobatidae</taxon>
        <taxon>Pelobates</taxon>
    </lineage>
</organism>
<proteinExistence type="predicted"/>
<dbReference type="Proteomes" id="UP001295444">
    <property type="component" value="Chromosome 03"/>
</dbReference>